<evidence type="ECO:0000313" key="3">
    <source>
        <dbReference type="Proteomes" id="UP000689195"/>
    </source>
</evidence>
<feature type="transmembrane region" description="Helical" evidence="1">
    <location>
        <begin position="12"/>
        <end position="31"/>
    </location>
</feature>
<comment type="caution">
    <text evidence="2">The sequence shown here is derived from an EMBL/GenBank/DDBJ whole genome shotgun (WGS) entry which is preliminary data.</text>
</comment>
<keyword evidence="3" id="KW-1185">Reference proteome</keyword>
<reference evidence="2" key="1">
    <citation type="submission" date="2021-01" db="EMBL/GenBank/DDBJ databases">
        <authorList>
            <consortium name="Genoscope - CEA"/>
            <person name="William W."/>
        </authorList>
    </citation>
    <scope>NUCLEOTIDE SEQUENCE</scope>
</reference>
<evidence type="ECO:0000256" key="1">
    <source>
        <dbReference type="SAM" id="Phobius"/>
    </source>
</evidence>
<evidence type="ECO:0008006" key="4">
    <source>
        <dbReference type="Google" id="ProtNLM"/>
    </source>
</evidence>
<dbReference type="Proteomes" id="UP000689195">
    <property type="component" value="Unassembled WGS sequence"/>
</dbReference>
<keyword evidence="1" id="KW-1133">Transmembrane helix</keyword>
<name>A0A8S1S6V6_9CILI</name>
<dbReference type="EMBL" id="CAJJDO010000003">
    <property type="protein sequence ID" value="CAD8134789.1"/>
    <property type="molecule type" value="Genomic_DNA"/>
</dbReference>
<protein>
    <recommendedName>
        <fullName evidence="4">Transmembrane protein</fullName>
    </recommendedName>
</protein>
<sequence length="73" mass="8972">MNDNYNIWTFQYNTIQLIKKLIFISFIVFLYKSQNQNSQKTMDLFKQLQYHSFNNYFQFTLFSTSHQLINLNT</sequence>
<dbReference type="AlphaFoldDB" id="A0A8S1S6V6"/>
<evidence type="ECO:0000313" key="2">
    <source>
        <dbReference type="EMBL" id="CAD8134789.1"/>
    </source>
</evidence>
<proteinExistence type="predicted"/>
<keyword evidence="1" id="KW-0472">Membrane</keyword>
<organism evidence="2 3">
    <name type="scientific">Paramecium pentaurelia</name>
    <dbReference type="NCBI Taxonomy" id="43138"/>
    <lineage>
        <taxon>Eukaryota</taxon>
        <taxon>Sar</taxon>
        <taxon>Alveolata</taxon>
        <taxon>Ciliophora</taxon>
        <taxon>Intramacronucleata</taxon>
        <taxon>Oligohymenophorea</taxon>
        <taxon>Peniculida</taxon>
        <taxon>Parameciidae</taxon>
        <taxon>Paramecium</taxon>
    </lineage>
</organism>
<keyword evidence="1" id="KW-0812">Transmembrane</keyword>
<accession>A0A8S1S6V6</accession>
<gene>
    <name evidence="2" type="ORF">PPENT_87.1.T0030503</name>
</gene>